<sequence>MKYLYILRLNIIVLEMINNLHNIAYNI</sequence>
<protein>
    <submittedName>
        <fullName evidence="1">Uncharacterized protein</fullName>
    </submittedName>
</protein>
<reference evidence="1" key="1">
    <citation type="submission" date="2017-08" db="EMBL/GenBank/DDBJ databases">
        <title>Complete Genome Sequence of Francisella noatunensis subsp. orientalis strain FNO190.</title>
        <authorList>
            <person name="Pereira F.L."/>
            <person name="Goncalves L.A."/>
            <person name="Guilherme T.C."/>
            <person name="Soares S.C."/>
            <person name="Dorella F.A."/>
            <person name="Carvalho A.F."/>
            <person name="Leibowitz M.P."/>
            <person name="Leal C.A.G."/>
            <person name="Azevedo V.A.C."/>
            <person name="Figueiredo H.C.P."/>
        </authorList>
    </citation>
    <scope>NUCLEOTIDE SEQUENCE</scope>
    <source>
        <strain evidence="1">FNO190</strain>
    </source>
</reference>
<name>A0ABN4GZH1_9GAMM</name>
<dbReference type="EMBL" id="CP011923">
    <property type="protein sequence ID" value="AKN88891.1"/>
    <property type="molecule type" value="Genomic_DNA"/>
</dbReference>
<organism evidence="1 2">
    <name type="scientific">Francisella orientalis</name>
    <dbReference type="NCBI Taxonomy" id="299583"/>
    <lineage>
        <taxon>Bacteria</taxon>
        <taxon>Pseudomonadati</taxon>
        <taxon>Pseudomonadota</taxon>
        <taxon>Gammaproteobacteria</taxon>
        <taxon>Thiotrichales</taxon>
        <taxon>Francisellaceae</taxon>
        <taxon>Francisella</taxon>
    </lineage>
</organism>
<evidence type="ECO:0000313" key="1">
    <source>
        <dbReference type="EMBL" id="AKN88891.1"/>
    </source>
</evidence>
<proteinExistence type="predicted"/>
<dbReference type="Proteomes" id="UP000035930">
    <property type="component" value="Chromosome"/>
</dbReference>
<gene>
    <name evidence="1" type="ORF">FNO190_1222</name>
</gene>
<accession>A0ABN4GZH1</accession>
<evidence type="ECO:0000313" key="2">
    <source>
        <dbReference type="Proteomes" id="UP000035930"/>
    </source>
</evidence>
<keyword evidence="2" id="KW-1185">Reference proteome</keyword>